<dbReference type="EMBL" id="CATOUU010001009">
    <property type="protein sequence ID" value="CAI9966838.1"/>
    <property type="molecule type" value="Genomic_DNA"/>
</dbReference>
<proteinExistence type="predicted"/>
<accession>A0AA86VHH9</accession>
<evidence type="ECO:0000313" key="3">
    <source>
        <dbReference type="Proteomes" id="UP001642409"/>
    </source>
</evidence>
<protein>
    <submittedName>
        <fullName evidence="2">Hypothetical_protein</fullName>
    </submittedName>
</protein>
<dbReference type="EMBL" id="CAXDID020000130">
    <property type="protein sequence ID" value="CAL6035305.1"/>
    <property type="molecule type" value="Genomic_DNA"/>
</dbReference>
<reference evidence="1" key="1">
    <citation type="submission" date="2023-06" db="EMBL/GenBank/DDBJ databases">
        <authorList>
            <person name="Kurt Z."/>
        </authorList>
    </citation>
    <scope>NUCLEOTIDE SEQUENCE</scope>
</reference>
<dbReference type="AlphaFoldDB" id="A0AA86VHH9"/>
<keyword evidence="3" id="KW-1185">Reference proteome</keyword>
<gene>
    <name evidence="2" type="ORF">HINF_LOCUS35869</name>
    <name evidence="1" type="ORF">HINF_LOCUS54483</name>
</gene>
<name>A0AA86VHH9_9EUKA</name>
<sequence>MLDKRKYLKYQSNIVDTRKRVLTNLNLDVNFDIFVEYCGHKHAGSDNVKSGYEFYVEQRHAPLIRLEPIGQVHTLFKIYAFVGHQQTLLQGQAPATVQTHVFSTSVAPVGHLQLRVIPDTVVPEFEQE</sequence>
<comment type="caution">
    <text evidence="1">The sequence shown here is derived from an EMBL/GenBank/DDBJ whole genome shotgun (WGS) entry which is preliminary data.</text>
</comment>
<dbReference type="Proteomes" id="UP001642409">
    <property type="component" value="Unassembled WGS sequence"/>
</dbReference>
<reference evidence="2 3" key="2">
    <citation type="submission" date="2024-07" db="EMBL/GenBank/DDBJ databases">
        <authorList>
            <person name="Akdeniz Z."/>
        </authorList>
    </citation>
    <scope>NUCLEOTIDE SEQUENCE [LARGE SCALE GENOMIC DNA]</scope>
</reference>
<evidence type="ECO:0000313" key="2">
    <source>
        <dbReference type="EMBL" id="CAL6035305.1"/>
    </source>
</evidence>
<evidence type="ECO:0000313" key="1">
    <source>
        <dbReference type="EMBL" id="CAI9966838.1"/>
    </source>
</evidence>
<organism evidence="1">
    <name type="scientific">Hexamita inflata</name>
    <dbReference type="NCBI Taxonomy" id="28002"/>
    <lineage>
        <taxon>Eukaryota</taxon>
        <taxon>Metamonada</taxon>
        <taxon>Diplomonadida</taxon>
        <taxon>Hexamitidae</taxon>
        <taxon>Hexamitinae</taxon>
        <taxon>Hexamita</taxon>
    </lineage>
</organism>